<evidence type="ECO:0000313" key="1">
    <source>
        <dbReference type="EMBL" id="MBX49494.1"/>
    </source>
</evidence>
<dbReference type="AlphaFoldDB" id="A0A2P2P410"/>
<reference evidence="1" key="1">
    <citation type="submission" date="2018-02" db="EMBL/GenBank/DDBJ databases">
        <title>Rhizophora mucronata_Transcriptome.</title>
        <authorList>
            <person name="Meera S.P."/>
            <person name="Sreeshan A."/>
            <person name="Augustine A."/>
        </authorList>
    </citation>
    <scope>NUCLEOTIDE SEQUENCE</scope>
    <source>
        <tissue evidence="1">Leaf</tissue>
    </source>
</reference>
<name>A0A2P2P410_RHIMU</name>
<sequence length="28" mass="3111">MRKSTSGCLCALETKLISWISEKQKVVA</sequence>
<organism evidence="1">
    <name type="scientific">Rhizophora mucronata</name>
    <name type="common">Asiatic mangrove</name>
    <dbReference type="NCBI Taxonomy" id="61149"/>
    <lineage>
        <taxon>Eukaryota</taxon>
        <taxon>Viridiplantae</taxon>
        <taxon>Streptophyta</taxon>
        <taxon>Embryophyta</taxon>
        <taxon>Tracheophyta</taxon>
        <taxon>Spermatophyta</taxon>
        <taxon>Magnoliopsida</taxon>
        <taxon>eudicotyledons</taxon>
        <taxon>Gunneridae</taxon>
        <taxon>Pentapetalae</taxon>
        <taxon>rosids</taxon>
        <taxon>fabids</taxon>
        <taxon>Malpighiales</taxon>
        <taxon>Rhizophoraceae</taxon>
        <taxon>Rhizophora</taxon>
    </lineage>
</organism>
<accession>A0A2P2P410</accession>
<proteinExistence type="predicted"/>
<dbReference type="EMBL" id="GGEC01069010">
    <property type="protein sequence ID" value="MBX49494.1"/>
    <property type="molecule type" value="Transcribed_RNA"/>
</dbReference>
<protein>
    <submittedName>
        <fullName evidence="1">Uncharacterized protein</fullName>
    </submittedName>
</protein>